<dbReference type="PANTHER" id="PTHR43837">
    <property type="entry name" value="RIBOSOMAL PROTEIN S12 METHYLTHIOTRANSFERASE RIMO"/>
    <property type="match status" value="1"/>
</dbReference>
<keyword evidence="4 8" id="KW-0949">S-adenosyl-L-methionine</keyword>
<comment type="similarity">
    <text evidence="8">Belongs to the methylthiotransferase family. RimO subfamily.</text>
</comment>
<comment type="cofactor">
    <cofactor evidence="8">
        <name>[4Fe-4S] cluster</name>
        <dbReference type="ChEBI" id="CHEBI:49883"/>
    </cofactor>
    <text evidence="8">Binds 2 [4Fe-4S] clusters. One cluster is coordinated with 3 cysteines and an exchangeable S-adenosyl-L-methionine.</text>
</comment>
<feature type="domain" description="Radical SAM core" evidence="11">
    <location>
        <begin position="107"/>
        <end position="331"/>
    </location>
</feature>
<reference evidence="12 13" key="1">
    <citation type="journal article" date="2016" name="Nat. Commun.">
        <title>Thousands of microbial genomes shed light on interconnected biogeochemical processes in an aquifer system.</title>
        <authorList>
            <person name="Anantharaman K."/>
            <person name="Brown C.T."/>
            <person name="Hug L.A."/>
            <person name="Sharon I."/>
            <person name="Castelle C.J."/>
            <person name="Probst A.J."/>
            <person name="Thomas B.C."/>
            <person name="Singh A."/>
            <person name="Wilkins M.J."/>
            <person name="Karaoz U."/>
            <person name="Brodie E.L."/>
            <person name="Williams K.H."/>
            <person name="Hubbard S.S."/>
            <person name="Banfield J.F."/>
        </authorList>
    </citation>
    <scope>NUCLEOTIDE SEQUENCE [LARGE SCALE GENOMIC DNA]</scope>
</reference>
<feature type="binding site" evidence="8">
    <location>
        <position position="46"/>
    </location>
    <ligand>
        <name>[4Fe-4S] cluster</name>
        <dbReference type="ChEBI" id="CHEBI:49883"/>
        <label>1</label>
    </ligand>
</feature>
<evidence type="ECO:0000313" key="13">
    <source>
        <dbReference type="Proteomes" id="UP000177309"/>
    </source>
</evidence>
<dbReference type="GO" id="GO:0035599">
    <property type="term" value="F:aspartic acid methylthiotransferase activity"/>
    <property type="evidence" value="ECO:0007669"/>
    <property type="project" value="TreeGrafter"/>
</dbReference>
<comment type="subcellular location">
    <subcellularLocation>
        <location evidence="8">Cytoplasm</location>
    </subcellularLocation>
</comment>
<feature type="domain" description="TRAM" evidence="9">
    <location>
        <begin position="333"/>
        <end position="395"/>
    </location>
</feature>
<dbReference type="EMBL" id="MEUI01000011">
    <property type="protein sequence ID" value="OGC34979.1"/>
    <property type="molecule type" value="Genomic_DNA"/>
</dbReference>
<dbReference type="PANTHER" id="PTHR43837:SF1">
    <property type="entry name" value="RIBOSOMAL PROTEIN US12 METHYLTHIOTRANSFERASE RIMO"/>
    <property type="match status" value="1"/>
</dbReference>
<feature type="binding site" evidence="8">
    <location>
        <position position="121"/>
    </location>
    <ligand>
        <name>[4Fe-4S] cluster</name>
        <dbReference type="ChEBI" id="CHEBI:49883"/>
        <label>2</label>
        <note>4Fe-4S-S-AdoMet</note>
    </ligand>
</feature>
<dbReference type="InterPro" id="IPR013848">
    <property type="entry name" value="Methylthiotransferase_N"/>
</dbReference>
<comment type="catalytic activity">
    <reaction evidence="8">
        <text>L-aspartate(89)-[ribosomal protein uS12]-hydrogen + (sulfur carrier)-SH + AH2 + 2 S-adenosyl-L-methionine = 3-methylsulfanyl-L-aspartate(89)-[ribosomal protein uS12]-hydrogen + (sulfur carrier)-H + 5'-deoxyadenosine + L-methionine + A + S-adenosyl-L-homocysteine + 2 H(+)</text>
        <dbReference type="Rhea" id="RHEA:37087"/>
        <dbReference type="Rhea" id="RHEA-COMP:10460"/>
        <dbReference type="Rhea" id="RHEA-COMP:10461"/>
        <dbReference type="Rhea" id="RHEA-COMP:14737"/>
        <dbReference type="Rhea" id="RHEA-COMP:14739"/>
        <dbReference type="ChEBI" id="CHEBI:13193"/>
        <dbReference type="ChEBI" id="CHEBI:15378"/>
        <dbReference type="ChEBI" id="CHEBI:17319"/>
        <dbReference type="ChEBI" id="CHEBI:17499"/>
        <dbReference type="ChEBI" id="CHEBI:29917"/>
        <dbReference type="ChEBI" id="CHEBI:29961"/>
        <dbReference type="ChEBI" id="CHEBI:57844"/>
        <dbReference type="ChEBI" id="CHEBI:57856"/>
        <dbReference type="ChEBI" id="CHEBI:59789"/>
        <dbReference type="ChEBI" id="CHEBI:64428"/>
        <dbReference type="ChEBI" id="CHEBI:73599"/>
        <dbReference type="EC" id="2.8.4.4"/>
    </reaction>
</comment>
<dbReference type="Gene3D" id="3.80.30.20">
    <property type="entry name" value="tm_1862 like domain"/>
    <property type="match status" value="1"/>
</dbReference>
<dbReference type="SMART" id="SM00729">
    <property type="entry name" value="Elp3"/>
    <property type="match status" value="1"/>
</dbReference>
<feature type="binding site" evidence="8">
    <location>
        <position position="75"/>
    </location>
    <ligand>
        <name>[4Fe-4S] cluster</name>
        <dbReference type="ChEBI" id="CHEBI:49883"/>
        <label>1</label>
    </ligand>
</feature>
<sequence length="397" mass="44815">MKVHIISLGCPKNLTDTEVIMGKLVSSGYEITLNPKEADIIIINTCAFLKSARDEVKQTVKEMRKHKKEIYLAGCFPKLLPKVKLPGVKGTINSLGLFDYHTPRVKATPPWFAYVKIAEGCNNKCTYCLIPKIRGRLKVRPVHDILSEVKLLVKKGVKEIIYVAQDTTAHPKLAEILQKTCKIKGISWIRIMYAHPKHLTDKIVEIMAQEKKIVKYLDLPIQHVCDKILTRMNRRYTRQDLEKLIAKIRGRIPKIALRTSVIVGFPGENEADFAELFDFIKLIKFDKLGVFGYCREKGTPAYYKRGQVAAQAKKSRVEKLMGLQARISKGKNKKLLGKTLETIIEGTGVGRTYRDAPEIDGQVFFSDPKSTTPGKIVRTHITGARVHDLIGALIDRT</sequence>
<dbReference type="Pfam" id="PF00919">
    <property type="entry name" value="UPF0004"/>
    <property type="match status" value="1"/>
</dbReference>
<evidence type="ECO:0000256" key="8">
    <source>
        <dbReference type="HAMAP-Rule" id="MF_01865"/>
    </source>
</evidence>
<dbReference type="GO" id="GO:0035600">
    <property type="term" value="P:tRNA methylthiolation"/>
    <property type="evidence" value="ECO:0007669"/>
    <property type="project" value="UniProtKB-ARBA"/>
</dbReference>
<dbReference type="PROSITE" id="PS50926">
    <property type="entry name" value="TRAM"/>
    <property type="match status" value="1"/>
</dbReference>
<dbReference type="GO" id="GO:0046872">
    <property type="term" value="F:metal ion binding"/>
    <property type="evidence" value="ECO:0007669"/>
    <property type="project" value="UniProtKB-KW"/>
</dbReference>
<evidence type="ECO:0000256" key="4">
    <source>
        <dbReference type="ARBA" id="ARBA00022691"/>
    </source>
</evidence>
<evidence type="ECO:0000259" key="9">
    <source>
        <dbReference type="PROSITE" id="PS50926"/>
    </source>
</evidence>
<dbReference type="PROSITE" id="PS51918">
    <property type="entry name" value="RADICAL_SAM"/>
    <property type="match status" value="1"/>
</dbReference>
<keyword evidence="2 8" id="KW-0963">Cytoplasm</keyword>
<evidence type="ECO:0000256" key="1">
    <source>
        <dbReference type="ARBA" id="ARBA00022485"/>
    </source>
</evidence>
<dbReference type="SUPFAM" id="SSF102114">
    <property type="entry name" value="Radical SAM enzymes"/>
    <property type="match status" value="1"/>
</dbReference>
<name>A0A1F4TQW3_UNCSA</name>
<dbReference type="GO" id="GO:0051539">
    <property type="term" value="F:4 iron, 4 sulfur cluster binding"/>
    <property type="evidence" value="ECO:0007669"/>
    <property type="project" value="UniProtKB-UniRule"/>
</dbReference>
<gene>
    <name evidence="8" type="primary">rimO</name>
    <name evidence="12" type="ORF">A2462_05230</name>
</gene>
<dbReference type="HAMAP" id="MF_01865">
    <property type="entry name" value="MTTase_RimO"/>
    <property type="match status" value="1"/>
</dbReference>
<dbReference type="Pfam" id="PF18693">
    <property type="entry name" value="TRAM_2"/>
    <property type="match status" value="1"/>
</dbReference>
<dbReference type="InterPro" id="IPR005839">
    <property type="entry name" value="Methylthiotransferase"/>
</dbReference>
<accession>A0A1F4TQW3</accession>
<dbReference type="InterPro" id="IPR038135">
    <property type="entry name" value="Methylthiotransferase_N_sf"/>
</dbReference>
<dbReference type="InterPro" id="IPR023404">
    <property type="entry name" value="rSAM_horseshoe"/>
</dbReference>
<dbReference type="GO" id="GO:0103039">
    <property type="term" value="F:protein methylthiotransferase activity"/>
    <property type="evidence" value="ECO:0007669"/>
    <property type="project" value="UniProtKB-EC"/>
</dbReference>
<dbReference type="InterPro" id="IPR005840">
    <property type="entry name" value="Ribosomal_uS12_MeSTrfase_RimO"/>
</dbReference>
<dbReference type="SFLD" id="SFLDG01082">
    <property type="entry name" value="B12-binding_domain_containing"/>
    <property type="match status" value="1"/>
</dbReference>
<dbReference type="SFLD" id="SFLDS00029">
    <property type="entry name" value="Radical_SAM"/>
    <property type="match status" value="1"/>
</dbReference>
<keyword evidence="5 8" id="KW-0479">Metal-binding</keyword>
<dbReference type="InterPro" id="IPR006638">
    <property type="entry name" value="Elp3/MiaA/NifB-like_rSAM"/>
</dbReference>
<dbReference type="Gene3D" id="2.40.50.140">
    <property type="entry name" value="Nucleic acid-binding proteins"/>
    <property type="match status" value="1"/>
</dbReference>
<keyword evidence="6 8" id="KW-0408">Iron</keyword>
<dbReference type="InterPro" id="IPR007197">
    <property type="entry name" value="rSAM"/>
</dbReference>
<dbReference type="PROSITE" id="PS51449">
    <property type="entry name" value="MTTASE_N"/>
    <property type="match status" value="1"/>
</dbReference>
<dbReference type="EC" id="2.8.4.4" evidence="8"/>
<feature type="binding site" evidence="8">
    <location>
        <position position="125"/>
    </location>
    <ligand>
        <name>[4Fe-4S] cluster</name>
        <dbReference type="ChEBI" id="CHEBI:49883"/>
        <label>2</label>
        <note>4Fe-4S-S-AdoMet</note>
    </ligand>
</feature>
<keyword evidence="3 8" id="KW-0808">Transferase</keyword>
<dbReference type="NCBIfam" id="TIGR00089">
    <property type="entry name" value="MiaB/RimO family radical SAM methylthiotransferase"/>
    <property type="match status" value="1"/>
</dbReference>
<comment type="caution">
    <text evidence="12">The sequence shown here is derived from an EMBL/GenBank/DDBJ whole genome shotgun (WGS) entry which is preliminary data.</text>
</comment>
<dbReference type="SFLD" id="SFLDG01061">
    <property type="entry name" value="methylthiotransferase"/>
    <property type="match status" value="1"/>
</dbReference>
<feature type="domain" description="MTTase N-terminal" evidence="10">
    <location>
        <begin position="1"/>
        <end position="107"/>
    </location>
</feature>
<dbReference type="InterPro" id="IPR058240">
    <property type="entry name" value="rSAM_sf"/>
</dbReference>
<comment type="function">
    <text evidence="8">Catalyzes the methylthiolation of an aspartic acid residue of ribosomal protein uS12.</text>
</comment>
<dbReference type="Proteomes" id="UP000177309">
    <property type="component" value="Unassembled WGS sequence"/>
</dbReference>
<dbReference type="InterPro" id="IPR012340">
    <property type="entry name" value="NA-bd_OB-fold"/>
</dbReference>
<dbReference type="InterPro" id="IPR020612">
    <property type="entry name" value="Methylthiotransferase_CS"/>
</dbReference>
<evidence type="ECO:0000256" key="2">
    <source>
        <dbReference type="ARBA" id="ARBA00022490"/>
    </source>
</evidence>
<protein>
    <recommendedName>
        <fullName evidence="8">Ribosomal protein uS12 methylthiotransferase RimO</fullName>
        <shortName evidence="8">uS12 MTTase</shortName>
        <shortName evidence="8">uS12 methylthiotransferase</shortName>
        <ecNumber evidence="8">2.8.4.4</ecNumber>
    </recommendedName>
    <alternativeName>
        <fullName evidence="8">Ribosomal protein uS12 (aspartate-C(3))-methylthiotransferase</fullName>
    </alternativeName>
    <alternativeName>
        <fullName evidence="8">Ribosome maturation factor RimO</fullName>
    </alternativeName>
</protein>
<evidence type="ECO:0000256" key="5">
    <source>
        <dbReference type="ARBA" id="ARBA00022723"/>
    </source>
</evidence>
<organism evidence="12 13">
    <name type="scientific">candidate division WOR-1 bacterium RIFOXYC2_FULL_41_25</name>
    <dbReference type="NCBI Taxonomy" id="1802586"/>
    <lineage>
        <taxon>Bacteria</taxon>
        <taxon>Bacillati</taxon>
        <taxon>Saganbacteria</taxon>
    </lineage>
</organism>
<feature type="binding site" evidence="8">
    <location>
        <position position="128"/>
    </location>
    <ligand>
        <name>[4Fe-4S] cluster</name>
        <dbReference type="ChEBI" id="CHEBI:49883"/>
        <label>2</label>
        <note>4Fe-4S-S-AdoMet</note>
    </ligand>
</feature>
<dbReference type="InterPro" id="IPR002792">
    <property type="entry name" value="TRAM_dom"/>
</dbReference>
<evidence type="ECO:0000256" key="3">
    <source>
        <dbReference type="ARBA" id="ARBA00022679"/>
    </source>
</evidence>
<evidence type="ECO:0000313" key="12">
    <source>
        <dbReference type="EMBL" id="OGC34979.1"/>
    </source>
</evidence>
<keyword evidence="1 8" id="KW-0004">4Fe-4S</keyword>
<feature type="binding site" evidence="8">
    <location>
        <position position="10"/>
    </location>
    <ligand>
        <name>[4Fe-4S] cluster</name>
        <dbReference type="ChEBI" id="CHEBI:49883"/>
        <label>1</label>
    </ligand>
</feature>
<evidence type="ECO:0000259" key="11">
    <source>
        <dbReference type="PROSITE" id="PS51918"/>
    </source>
</evidence>
<dbReference type="GO" id="GO:0005829">
    <property type="term" value="C:cytosol"/>
    <property type="evidence" value="ECO:0007669"/>
    <property type="project" value="TreeGrafter"/>
</dbReference>
<keyword evidence="7 8" id="KW-0411">Iron-sulfur</keyword>
<dbReference type="AlphaFoldDB" id="A0A1F4TQW3"/>
<proteinExistence type="inferred from homology"/>
<dbReference type="PROSITE" id="PS01278">
    <property type="entry name" value="MTTASE_RADICAL"/>
    <property type="match status" value="1"/>
</dbReference>
<evidence type="ECO:0000256" key="7">
    <source>
        <dbReference type="ARBA" id="ARBA00023014"/>
    </source>
</evidence>
<dbReference type="FunFam" id="3.80.30.20:FF:000001">
    <property type="entry name" value="tRNA-2-methylthio-N(6)-dimethylallyladenosine synthase 2"/>
    <property type="match status" value="1"/>
</dbReference>
<dbReference type="Pfam" id="PF04055">
    <property type="entry name" value="Radical_SAM"/>
    <property type="match status" value="1"/>
</dbReference>
<evidence type="ECO:0000259" key="10">
    <source>
        <dbReference type="PROSITE" id="PS51449"/>
    </source>
</evidence>
<dbReference type="CDD" id="cd01335">
    <property type="entry name" value="Radical_SAM"/>
    <property type="match status" value="1"/>
</dbReference>
<dbReference type="Gene3D" id="3.40.50.12160">
    <property type="entry name" value="Methylthiotransferase, N-terminal domain"/>
    <property type="match status" value="1"/>
</dbReference>
<evidence type="ECO:0000256" key="6">
    <source>
        <dbReference type="ARBA" id="ARBA00023004"/>
    </source>
</evidence>